<keyword evidence="1" id="KW-0547">Nucleotide-binding</keyword>
<dbReference type="SUPFAM" id="SSF53098">
    <property type="entry name" value="Ribonuclease H-like"/>
    <property type="match status" value="1"/>
</dbReference>
<dbReference type="PROSITE" id="PS51193">
    <property type="entry name" value="HELICASE_ATP_BIND_2"/>
    <property type="match status" value="1"/>
</dbReference>
<dbReference type="Pfam" id="PF13307">
    <property type="entry name" value="Helicase_C_2"/>
    <property type="match status" value="1"/>
</dbReference>
<keyword evidence="6" id="KW-0347">Helicase</keyword>
<dbReference type="SMART" id="SM00479">
    <property type="entry name" value="EXOIII"/>
    <property type="match status" value="1"/>
</dbReference>
<evidence type="ECO:0000313" key="6">
    <source>
        <dbReference type="EMBL" id="GAA0861658.1"/>
    </source>
</evidence>
<dbReference type="InterPro" id="IPR014001">
    <property type="entry name" value="Helicase_ATP-bd"/>
</dbReference>
<evidence type="ECO:0000313" key="7">
    <source>
        <dbReference type="Proteomes" id="UP001400965"/>
    </source>
</evidence>
<dbReference type="GO" id="GO:0004386">
    <property type="term" value="F:helicase activity"/>
    <property type="evidence" value="ECO:0007669"/>
    <property type="project" value="UniProtKB-KW"/>
</dbReference>
<name>A0ABN1LXZ1_9FIRM</name>
<dbReference type="InterPro" id="IPR006555">
    <property type="entry name" value="ATP-dep_Helicase_C"/>
</dbReference>
<organism evidence="6 7">
    <name type="scientific">Paraclostridium tenue</name>
    <dbReference type="NCBI Taxonomy" id="1737"/>
    <lineage>
        <taxon>Bacteria</taxon>
        <taxon>Bacillati</taxon>
        <taxon>Bacillota</taxon>
        <taxon>Clostridia</taxon>
        <taxon>Peptostreptococcales</taxon>
        <taxon>Peptostreptococcaceae</taxon>
        <taxon>Paraclostridium</taxon>
    </lineage>
</organism>
<keyword evidence="7" id="KW-1185">Reference proteome</keyword>
<proteinExistence type="inferred from homology"/>
<comment type="caution">
    <text evidence="6">The sequence shown here is derived from an EMBL/GenBank/DDBJ whole genome shotgun (WGS) entry which is preliminary data.</text>
</comment>
<dbReference type="PANTHER" id="PTHR11472:SF34">
    <property type="entry name" value="REGULATOR OF TELOMERE ELONGATION HELICASE 1"/>
    <property type="match status" value="1"/>
</dbReference>
<dbReference type="Proteomes" id="UP001400965">
    <property type="component" value="Unassembled WGS sequence"/>
</dbReference>
<dbReference type="Gene3D" id="3.40.50.300">
    <property type="entry name" value="P-loop containing nucleotide triphosphate hydrolases"/>
    <property type="match status" value="2"/>
</dbReference>
<dbReference type="InterPro" id="IPR027417">
    <property type="entry name" value="P-loop_NTPase"/>
</dbReference>
<reference evidence="6 7" key="1">
    <citation type="journal article" date="2019" name="Int. J. Syst. Evol. Microbiol.">
        <title>The Global Catalogue of Microorganisms (GCM) 10K type strain sequencing project: providing services to taxonomists for standard genome sequencing and annotation.</title>
        <authorList>
            <consortium name="The Broad Institute Genomics Platform"/>
            <consortium name="The Broad Institute Genome Sequencing Center for Infectious Disease"/>
            <person name="Wu L."/>
            <person name="Ma J."/>
        </authorList>
    </citation>
    <scope>NUCLEOTIDE SEQUENCE [LARGE SCALE GENOMIC DNA]</scope>
    <source>
        <strain evidence="6 7">JCM 6486</strain>
    </source>
</reference>
<dbReference type="SMART" id="SM00487">
    <property type="entry name" value="DEXDc"/>
    <property type="match status" value="1"/>
</dbReference>
<evidence type="ECO:0000256" key="2">
    <source>
        <dbReference type="ARBA" id="ARBA00022801"/>
    </source>
</evidence>
<evidence type="ECO:0000256" key="3">
    <source>
        <dbReference type="ARBA" id="ARBA00022840"/>
    </source>
</evidence>
<dbReference type="InterPro" id="IPR045028">
    <property type="entry name" value="DinG/Rad3-like"/>
</dbReference>
<dbReference type="InterPro" id="IPR012337">
    <property type="entry name" value="RNaseH-like_sf"/>
</dbReference>
<comment type="similarity">
    <text evidence="4">Belongs to the helicase family. DinG subfamily.</text>
</comment>
<dbReference type="SMART" id="SM00491">
    <property type="entry name" value="HELICc2"/>
    <property type="match status" value="1"/>
</dbReference>
<protein>
    <submittedName>
        <fullName evidence="6">Helicase C-terminal domain-containing protein</fullName>
    </submittedName>
</protein>
<keyword evidence="2" id="KW-0378">Hydrolase</keyword>
<dbReference type="InterPro" id="IPR036397">
    <property type="entry name" value="RNaseH_sf"/>
</dbReference>
<keyword evidence="3" id="KW-0067">ATP-binding</keyword>
<dbReference type="InterPro" id="IPR013520">
    <property type="entry name" value="Ribonucl_H"/>
</dbReference>
<evidence type="ECO:0000256" key="4">
    <source>
        <dbReference type="ARBA" id="ARBA00038058"/>
    </source>
</evidence>
<feature type="domain" description="Helicase ATP-binding" evidence="5">
    <location>
        <begin position="250"/>
        <end position="545"/>
    </location>
</feature>
<gene>
    <name evidence="6" type="ORF">GCM10008917_03880</name>
</gene>
<dbReference type="RefSeq" id="WP_346041564.1">
    <property type="nucleotide sequence ID" value="NZ_BAAACP010000002.1"/>
</dbReference>
<dbReference type="PANTHER" id="PTHR11472">
    <property type="entry name" value="DNA REPAIR DEAD HELICASE RAD3/XP-D SUBFAMILY MEMBER"/>
    <property type="match status" value="1"/>
</dbReference>
<evidence type="ECO:0000256" key="1">
    <source>
        <dbReference type="ARBA" id="ARBA00022741"/>
    </source>
</evidence>
<sequence length="999" mass="118102">MKSILQDVIYLNLITTGLNPNSSEIIEIAAIKITDGKISKFSTLIKPFEEVSASVFGMCKSLKMEDLDKSPTIYQIKNKLIEFIEDYPIIFYDLNSQKCFMDKYIFTGNKYQNELLDSMQLAMILEPYHKDYNINYLLKNITKLNKVKQNRALYDCILNIHIINSLLLRLFKNEESRLDKLYFNLDQYFHTANLPKWEWSKYLKEIDNKKEYEEYVTYEIKYSDNSNKHNFNLSNYKNSYENLLKISELWTSSNNFSYIFRPKQYEFTKFIKEVFQDENNSPKIGCIEAPTGIGKSVGYLIPAIMESFYNDKKIVISTDTKNLQMQLINKDIPTVLKSLNLYDKINYGCMKGKNNYLCNKRLYEYKKDKIFKTKNELLQFLYIEKLIQSGEYGDIEEIPKNVKEVFKDINDVIIDLRCESDICYPEKCIEKCFYKNRIKELPKEHITVINHSLLAKWPYKEQKQLEYLIIDEGHNLMEKSYDFFTLESNSIQLEKLVDELYPHDDINYKNISTMDKFYISVLGKLHLDINIRKKLQETIIFVKKSINNILYECSKTLKNGLYDHSWEINRQKAPLKYIELKNKLDIKSFIRQELKNIIIHLREILKNLNYIIDQCEKEGEDDSYLFNTIKAKSTDIDSTITTIENFIEEDLDNYCRIIDINYEYKYFNIRVIPIDIAEMFESMFLSTVNTVIFLSATLNINNNMNNFKNTLGLNKHKTMDKTIESIYDYESKTKILAMDKFPKYNALNDEFINQTVDLIEKICINSNGHVLALFTSKNRLDKVYDKLIHKLNINNVELFKDKTSINNLRDLSKKCVVLASKSCFEGVDIQGEGLTCVILDKLPNKSIDDPLHSSIRNFKKLSYEDVNYPQLSIKAKQAYGRLIRSKYDYGYFIILDIGNNNSTINKLQRDLHNNKIRRVDKDYVIKNINKDFKAWKMETFKEILRDIKCDIYSPLKVIYKNNKEMSRIDYVNEEISKRNISLFIKDIDIKNKKIKIIYK</sequence>
<dbReference type="SUPFAM" id="SSF52540">
    <property type="entry name" value="P-loop containing nucleoside triphosphate hydrolases"/>
    <property type="match status" value="2"/>
</dbReference>
<accession>A0ABN1LXZ1</accession>
<evidence type="ECO:0000259" key="5">
    <source>
        <dbReference type="PROSITE" id="PS51193"/>
    </source>
</evidence>
<dbReference type="InterPro" id="IPR014013">
    <property type="entry name" value="Helic_SF1/SF2_ATP-bd_DinG/Rad3"/>
</dbReference>
<dbReference type="Gene3D" id="3.30.420.10">
    <property type="entry name" value="Ribonuclease H-like superfamily/Ribonuclease H"/>
    <property type="match status" value="1"/>
</dbReference>
<dbReference type="EMBL" id="BAAACP010000002">
    <property type="protein sequence ID" value="GAA0861658.1"/>
    <property type="molecule type" value="Genomic_DNA"/>
</dbReference>